<dbReference type="RefSeq" id="WP_182954701.1">
    <property type="nucleotide sequence ID" value="NZ_CP118942.1"/>
</dbReference>
<evidence type="ECO:0000313" key="2">
    <source>
        <dbReference type="Proteomes" id="UP001214666"/>
    </source>
</evidence>
<protein>
    <submittedName>
        <fullName evidence="1">Uncharacterized protein</fullName>
    </submittedName>
</protein>
<organism evidence="1 2">
    <name type="scientific">Aeromonas hydrophila</name>
    <dbReference type="NCBI Taxonomy" id="644"/>
    <lineage>
        <taxon>Bacteria</taxon>
        <taxon>Pseudomonadati</taxon>
        <taxon>Pseudomonadota</taxon>
        <taxon>Gammaproteobacteria</taxon>
        <taxon>Aeromonadales</taxon>
        <taxon>Aeromonadaceae</taxon>
        <taxon>Aeromonas</taxon>
    </lineage>
</organism>
<dbReference type="AlphaFoldDB" id="A0AAX3P0M0"/>
<accession>A0AAX3P0M0</accession>
<evidence type="ECO:0000313" key="1">
    <source>
        <dbReference type="EMBL" id="WEE24947.1"/>
    </source>
</evidence>
<proteinExistence type="predicted"/>
<dbReference type="Proteomes" id="UP001214666">
    <property type="component" value="Chromosome"/>
</dbReference>
<reference evidence="1" key="1">
    <citation type="submission" date="2023-02" db="EMBL/GenBank/DDBJ databases">
        <title>The sequence of Aeromonas hydrophila K533.</title>
        <authorList>
            <person name="Luo X."/>
        </authorList>
    </citation>
    <scope>NUCLEOTIDE SEQUENCE</scope>
    <source>
        <strain evidence="1">K533</strain>
    </source>
</reference>
<sequence>MTEMNKSEVVGEKAQPEFEQYMHMPTVCGGLAHYDLKPVLTKDILRLLWWEATDPVSTRYAFSLEIYFGARHFNDVCTATEWMSTWLVCDADTRGLFKDLECAVCRVSRSHDMTLVRMVFLFSDCKQATRPEWFAYRVAEYWRECILRRFRFCKEVERLPMEPGLGRVAYHCIDQEDTALTVFEWLMCGHRLYGDNAAQAEYFCGRHIKKQEAGNF</sequence>
<gene>
    <name evidence="1" type="ORF">PY771_14850</name>
</gene>
<name>A0AAX3P0M0_AERHY</name>
<dbReference type="EMBL" id="CP118942">
    <property type="protein sequence ID" value="WEE24947.1"/>
    <property type="molecule type" value="Genomic_DNA"/>
</dbReference>